<reference evidence="4" key="1">
    <citation type="submission" date="2020-09" db="EMBL/GenBank/DDBJ databases">
        <authorList>
            <person name="Kim M.K."/>
        </authorList>
    </citation>
    <scope>NUCLEOTIDE SEQUENCE</scope>
    <source>
        <strain evidence="4">BT704</strain>
    </source>
</reference>
<protein>
    <submittedName>
        <fullName evidence="4">DUF1593 domain-containing protein</fullName>
    </submittedName>
</protein>
<organism evidence="4 5">
    <name type="scientific">Spirosoma validum</name>
    <dbReference type="NCBI Taxonomy" id="2771355"/>
    <lineage>
        <taxon>Bacteria</taxon>
        <taxon>Pseudomonadati</taxon>
        <taxon>Bacteroidota</taxon>
        <taxon>Cytophagia</taxon>
        <taxon>Cytophagales</taxon>
        <taxon>Cytophagaceae</taxon>
        <taxon>Spirosoma</taxon>
    </lineage>
</organism>
<evidence type="ECO:0000259" key="2">
    <source>
        <dbReference type="Pfam" id="PF07632"/>
    </source>
</evidence>
<feature type="domain" description="Cellulose-binding Sde182 nucleoside hydrolase-like" evidence="2">
    <location>
        <begin position="30"/>
        <end position="273"/>
    </location>
</feature>
<name>A0A927B218_9BACT</name>
<dbReference type="Proteomes" id="UP000653797">
    <property type="component" value="Unassembled WGS sequence"/>
</dbReference>
<feature type="domain" description="DUF5060" evidence="3">
    <location>
        <begin position="294"/>
        <end position="359"/>
    </location>
</feature>
<dbReference type="Pfam" id="PF16586">
    <property type="entry name" value="DUF5060"/>
    <property type="match status" value="1"/>
</dbReference>
<evidence type="ECO:0000256" key="1">
    <source>
        <dbReference type="SAM" id="SignalP"/>
    </source>
</evidence>
<dbReference type="AlphaFoldDB" id="A0A927B218"/>
<dbReference type="Gene3D" id="3.90.245.10">
    <property type="entry name" value="Ribonucleoside hydrolase-like"/>
    <property type="match status" value="1"/>
</dbReference>
<dbReference type="RefSeq" id="WP_191039791.1">
    <property type="nucleotide sequence ID" value="NZ_JACXAA010000005.1"/>
</dbReference>
<proteinExistence type="predicted"/>
<feature type="chain" id="PRO_5037955829" evidence="1">
    <location>
        <begin position="22"/>
        <end position="431"/>
    </location>
</feature>
<evidence type="ECO:0000313" key="5">
    <source>
        <dbReference type="Proteomes" id="UP000653797"/>
    </source>
</evidence>
<dbReference type="Pfam" id="PF07632">
    <property type="entry name" value="Sde182_NH-like"/>
    <property type="match status" value="1"/>
</dbReference>
<gene>
    <name evidence="4" type="ORF">IC230_14650</name>
</gene>
<sequence length="431" mass="48294">MISRKISLMCLLTFCHITLLAQQPVPVKPRIIISTDIGGTDPDDNQSMAHFLMYSHMFSTEGLISSPSYGNGTKQTILEMIDLYEKDLPKLTKHQKGYPSPGALRAVCKQGKHGAAPFVGYTTATEGSDWIITCARKASKQPLWILVWGGVEDLAQALHDAPDIQRKIKVYWIGGPNKKWSVNSYSYIAQNFHDLWFIEANGSYNGFFSDKDAPDSLKNRNYYDTYIRSAGYLGKDFKNYYKGSIKMGDTPSLLYLMDGDPGNPFKESWGGSFETFTHSPRIVYNRTTTLADTATVYSVVEIHLKGPEINIPADSACFTMAVKAKIGEQKWDGFYLGKGNYGIKYSPKQAETLAYTITSSIPGFPEQSGQLVVTNQWPGKIRSGDYALGANWYTDRANPALFDGVQQGGKTVLKWRRDVLLDWAKRWAWLQ</sequence>
<dbReference type="GO" id="GO:0016799">
    <property type="term" value="F:hydrolase activity, hydrolyzing N-glycosyl compounds"/>
    <property type="evidence" value="ECO:0007669"/>
    <property type="project" value="InterPro"/>
</dbReference>
<keyword evidence="5" id="KW-1185">Reference proteome</keyword>
<feature type="signal peptide" evidence="1">
    <location>
        <begin position="1"/>
        <end position="21"/>
    </location>
</feature>
<evidence type="ECO:0000259" key="3">
    <source>
        <dbReference type="Pfam" id="PF16586"/>
    </source>
</evidence>
<evidence type="ECO:0000313" key="4">
    <source>
        <dbReference type="EMBL" id="MBD2754145.1"/>
    </source>
</evidence>
<accession>A0A927B218</accession>
<comment type="caution">
    <text evidence="4">The sequence shown here is derived from an EMBL/GenBank/DDBJ whole genome shotgun (WGS) entry which is preliminary data.</text>
</comment>
<dbReference type="SUPFAM" id="SSF53590">
    <property type="entry name" value="Nucleoside hydrolase"/>
    <property type="match status" value="1"/>
</dbReference>
<dbReference type="EMBL" id="JACXAA010000005">
    <property type="protein sequence ID" value="MBD2754145.1"/>
    <property type="molecule type" value="Genomic_DNA"/>
</dbReference>
<dbReference type="InterPro" id="IPR036452">
    <property type="entry name" value="Ribo_hydro-like"/>
</dbReference>
<dbReference type="InterPro" id="IPR011483">
    <property type="entry name" value="Sde182_NH-like"/>
</dbReference>
<dbReference type="InterPro" id="IPR032260">
    <property type="entry name" value="DUF5060"/>
</dbReference>
<keyword evidence="1" id="KW-0732">Signal</keyword>